<comment type="cofactor">
    <cofactor evidence="1">
        <name>FAD</name>
        <dbReference type="ChEBI" id="CHEBI:57692"/>
    </cofactor>
</comment>
<dbReference type="Gene3D" id="3.50.50.60">
    <property type="entry name" value="FAD/NAD(P)-binding domain"/>
    <property type="match status" value="1"/>
</dbReference>
<dbReference type="InterPro" id="IPR002937">
    <property type="entry name" value="Amino_oxidase"/>
</dbReference>
<dbReference type="PANTHER" id="PTHR43563">
    <property type="entry name" value="AMINE OXIDASE"/>
    <property type="match status" value="1"/>
</dbReference>
<feature type="domain" description="Amine oxidase" evidence="5">
    <location>
        <begin position="64"/>
        <end position="487"/>
    </location>
</feature>
<dbReference type="SUPFAM" id="SSF54373">
    <property type="entry name" value="FAD-linked reductases, C-terminal domain"/>
    <property type="match status" value="1"/>
</dbReference>
<dbReference type="NCBIfam" id="TIGR01409">
    <property type="entry name" value="TAT_signal_seq"/>
    <property type="match status" value="1"/>
</dbReference>
<dbReference type="InterPro" id="IPR006311">
    <property type="entry name" value="TAT_signal"/>
</dbReference>
<comment type="caution">
    <text evidence="6">The sequence shown here is derived from an EMBL/GenBank/DDBJ whole genome shotgun (WGS) entry which is preliminary data.</text>
</comment>
<reference evidence="6 7" key="1">
    <citation type="submission" date="2022-07" db="EMBL/GenBank/DDBJ databases">
        <title>Genome Analysis of Selected Gammaproteobacteria from Nigerian Food snails.</title>
        <authorList>
            <person name="Okafor A.C."/>
        </authorList>
    </citation>
    <scope>NUCLEOTIDE SEQUENCE [LARGE SCALE GENOMIC DNA]</scope>
    <source>
        <strain evidence="6 7">Awg 2</strain>
    </source>
</reference>
<proteinExistence type="inferred from homology"/>
<dbReference type="PANTHER" id="PTHR43563:SF1">
    <property type="entry name" value="AMINE OXIDASE [FLAVIN-CONTAINING] B"/>
    <property type="match status" value="1"/>
</dbReference>
<dbReference type="Gene3D" id="1.10.405.10">
    <property type="entry name" value="Guanine Nucleotide Dissociation Inhibitor, domain 1"/>
    <property type="match status" value="1"/>
</dbReference>
<evidence type="ECO:0000256" key="1">
    <source>
        <dbReference type="ARBA" id="ARBA00001974"/>
    </source>
</evidence>
<dbReference type="Proteomes" id="UP001211689">
    <property type="component" value="Unassembled WGS sequence"/>
</dbReference>
<evidence type="ECO:0000313" key="7">
    <source>
        <dbReference type="Proteomes" id="UP001211689"/>
    </source>
</evidence>
<keyword evidence="7" id="KW-1185">Reference proteome</keyword>
<evidence type="ECO:0000259" key="5">
    <source>
        <dbReference type="Pfam" id="PF01593"/>
    </source>
</evidence>
<dbReference type="Gene3D" id="3.90.660.10">
    <property type="match status" value="1"/>
</dbReference>
<dbReference type="EMBL" id="JANEWF010000018">
    <property type="protein sequence ID" value="MDA8484626.1"/>
    <property type="molecule type" value="Genomic_DNA"/>
</dbReference>
<dbReference type="InterPro" id="IPR050703">
    <property type="entry name" value="Flavin_MAO"/>
</dbReference>
<dbReference type="Pfam" id="PF10518">
    <property type="entry name" value="TAT_signal"/>
    <property type="match status" value="1"/>
</dbReference>
<dbReference type="Pfam" id="PF01593">
    <property type="entry name" value="Amino_oxidase"/>
    <property type="match status" value="1"/>
</dbReference>
<dbReference type="InterPro" id="IPR001613">
    <property type="entry name" value="Flavin_amine_oxidase"/>
</dbReference>
<gene>
    <name evidence="6" type="ORF">NNO07_16255</name>
</gene>
<organism evidence="6 7">
    <name type="scientific">Metapseudomonas resinovorans</name>
    <name type="common">Pseudomonas resinovorans</name>
    <dbReference type="NCBI Taxonomy" id="53412"/>
    <lineage>
        <taxon>Bacteria</taxon>
        <taxon>Pseudomonadati</taxon>
        <taxon>Pseudomonadota</taxon>
        <taxon>Gammaproteobacteria</taxon>
        <taxon>Pseudomonadales</taxon>
        <taxon>Pseudomonadaceae</taxon>
        <taxon>Metapseudomonas</taxon>
    </lineage>
</organism>
<protein>
    <submittedName>
        <fullName evidence="6">FAD-dependent oxidoreductase</fullName>
    </submittedName>
</protein>
<evidence type="ECO:0000256" key="2">
    <source>
        <dbReference type="ARBA" id="ARBA00005995"/>
    </source>
</evidence>
<evidence type="ECO:0000313" key="6">
    <source>
        <dbReference type="EMBL" id="MDA8484626.1"/>
    </source>
</evidence>
<dbReference type="PRINTS" id="PR00757">
    <property type="entry name" value="AMINEOXDASEF"/>
</dbReference>
<dbReference type="SUPFAM" id="SSF51905">
    <property type="entry name" value="FAD/NAD(P)-binding domain"/>
    <property type="match status" value="1"/>
</dbReference>
<dbReference type="RefSeq" id="WP_271471318.1">
    <property type="nucleotide sequence ID" value="NZ_JANEWF010000018.1"/>
</dbReference>
<accession>A0ABT4Y7E3</accession>
<comment type="similarity">
    <text evidence="2">Belongs to the flavin monoamine oxidase family.</text>
</comment>
<keyword evidence="4" id="KW-0560">Oxidoreductase</keyword>
<dbReference type="InterPro" id="IPR036188">
    <property type="entry name" value="FAD/NAD-bd_sf"/>
</dbReference>
<keyword evidence="3" id="KW-0732">Signal</keyword>
<dbReference type="InterPro" id="IPR019546">
    <property type="entry name" value="TAT_signal_bac_arc"/>
</dbReference>
<name>A0ABT4Y7E3_METRE</name>
<dbReference type="PROSITE" id="PS51318">
    <property type="entry name" value="TAT"/>
    <property type="match status" value="1"/>
</dbReference>
<evidence type="ECO:0000256" key="3">
    <source>
        <dbReference type="ARBA" id="ARBA00022729"/>
    </source>
</evidence>
<evidence type="ECO:0000256" key="4">
    <source>
        <dbReference type="ARBA" id="ARBA00023002"/>
    </source>
</evidence>
<sequence>MADKPTSSSSFDLNRRQLLKFAGATAAVGGLGLHAGLAGASERPQGARDNADGVLDIAIIGAGIAGLTAARDLQQAGCNSFVVLEARDRVGGRVLNHDLGSGYVSEVGGQWIGPGQTAVADLARELDVGTFPTYCEGKTVILGGEKGRLAIDLKGTFGTDEAVAAKLSELSRDVPSGSPWKSPRAAELDKLSAGDWLAQQNIKPEDRSGWDTSFTLTCGVPPAKMGLLHFLSMVNSASCDYMKLDSIKDSAQGTRFVGGSQLLCIRMAEQLGDKVRLACPVREISGWNTDVVTLHTDQGEIRARRVIVAIHPALCNQVRFDPSLPEGRAALQRAWPAHSPARKTAMVYKRPFWREKGLNGHTIQVKGPVLWAWDNSPPGGEIGVINAFIVNAQVPSDHKAAQQVLTEVYARSLGDEALNPVAYHEHDWGQADPWSITCVSAIPPGFWTTHGESLRPSCGNLFWSGTETAEIWAGYMDGAVRSGHQSALQALNSLLKA</sequence>